<protein>
    <submittedName>
        <fullName evidence="1">Uncharacterized protein</fullName>
    </submittedName>
</protein>
<accession>A0ABP1Q3B5</accession>
<proteinExistence type="predicted"/>
<sequence>MERYLLSYFRPVGKFVDLIRSGIRNTKAVPAWTGREQQSQLCTAVQQKKKKNEKELVVFDIVVALLYLQSDYIYTHMPLLRTIFQI</sequence>
<evidence type="ECO:0000313" key="1">
    <source>
        <dbReference type="EMBL" id="CAL8083385.1"/>
    </source>
</evidence>
<gene>
    <name evidence="1" type="ORF">ODALV1_LOCUS5469</name>
</gene>
<keyword evidence="2" id="KW-1185">Reference proteome</keyword>
<organism evidence="1 2">
    <name type="scientific">Orchesella dallaii</name>
    <dbReference type="NCBI Taxonomy" id="48710"/>
    <lineage>
        <taxon>Eukaryota</taxon>
        <taxon>Metazoa</taxon>
        <taxon>Ecdysozoa</taxon>
        <taxon>Arthropoda</taxon>
        <taxon>Hexapoda</taxon>
        <taxon>Collembola</taxon>
        <taxon>Entomobryomorpha</taxon>
        <taxon>Entomobryoidea</taxon>
        <taxon>Orchesellidae</taxon>
        <taxon>Orchesellinae</taxon>
        <taxon>Orchesella</taxon>
    </lineage>
</organism>
<dbReference type="Proteomes" id="UP001642540">
    <property type="component" value="Unassembled WGS sequence"/>
</dbReference>
<reference evidence="1 2" key="1">
    <citation type="submission" date="2024-08" db="EMBL/GenBank/DDBJ databases">
        <authorList>
            <person name="Cucini C."/>
            <person name="Frati F."/>
        </authorList>
    </citation>
    <scope>NUCLEOTIDE SEQUENCE [LARGE SCALE GENOMIC DNA]</scope>
</reference>
<dbReference type="EMBL" id="CAXLJM020000016">
    <property type="protein sequence ID" value="CAL8083385.1"/>
    <property type="molecule type" value="Genomic_DNA"/>
</dbReference>
<evidence type="ECO:0000313" key="2">
    <source>
        <dbReference type="Proteomes" id="UP001642540"/>
    </source>
</evidence>
<comment type="caution">
    <text evidence="1">The sequence shown here is derived from an EMBL/GenBank/DDBJ whole genome shotgun (WGS) entry which is preliminary data.</text>
</comment>
<name>A0ABP1Q3B5_9HEXA</name>